<proteinExistence type="predicted"/>
<reference evidence="2" key="1">
    <citation type="submission" date="2015-07" db="EMBL/GenBank/DDBJ databases">
        <title>Transcriptome Assembly of Anthurium amnicola.</title>
        <authorList>
            <person name="Suzuki J."/>
        </authorList>
    </citation>
    <scope>NUCLEOTIDE SEQUENCE</scope>
</reference>
<evidence type="ECO:0000313" key="2">
    <source>
        <dbReference type="EMBL" id="JAT50167.1"/>
    </source>
</evidence>
<protein>
    <submittedName>
        <fullName evidence="2">Myosin-3</fullName>
    </submittedName>
</protein>
<accession>A0A1D1Y694</accession>
<evidence type="ECO:0000256" key="1">
    <source>
        <dbReference type="SAM" id="MobiDB-lite"/>
    </source>
</evidence>
<organism evidence="2">
    <name type="scientific">Anthurium amnicola</name>
    <dbReference type="NCBI Taxonomy" id="1678845"/>
    <lineage>
        <taxon>Eukaryota</taxon>
        <taxon>Viridiplantae</taxon>
        <taxon>Streptophyta</taxon>
        <taxon>Embryophyta</taxon>
        <taxon>Tracheophyta</taxon>
        <taxon>Spermatophyta</taxon>
        <taxon>Magnoliopsida</taxon>
        <taxon>Liliopsida</taxon>
        <taxon>Araceae</taxon>
        <taxon>Pothoideae</taxon>
        <taxon>Potheae</taxon>
        <taxon>Anthurium</taxon>
    </lineage>
</organism>
<dbReference type="AlphaFoldDB" id="A0A1D1Y694"/>
<feature type="compositionally biased region" description="Low complexity" evidence="1">
    <location>
        <begin position="8"/>
        <end position="18"/>
    </location>
</feature>
<feature type="region of interest" description="Disordered" evidence="1">
    <location>
        <begin position="1"/>
        <end position="27"/>
    </location>
</feature>
<sequence length="119" mass="13401">MNDLLQLRSGGRASSSRAPQSKSEELVELRQQLHDAITQVETTEGDAQGWIVDIRAELDTLRAERDELAAQVTREQAQATRERALAAEVREEVVREQVLVARERALAAEAREQVAELRR</sequence>
<dbReference type="EMBL" id="GDJX01017769">
    <property type="protein sequence ID" value="JAT50167.1"/>
    <property type="molecule type" value="Transcribed_RNA"/>
</dbReference>
<gene>
    <name evidence="2" type="primary">myo-3_3</name>
    <name evidence="2" type="ORF">g.117107</name>
</gene>
<name>A0A1D1Y694_9ARAE</name>